<organism evidence="3 4">
    <name type="scientific">Methylocystis heyeri</name>
    <dbReference type="NCBI Taxonomy" id="391905"/>
    <lineage>
        <taxon>Bacteria</taxon>
        <taxon>Pseudomonadati</taxon>
        <taxon>Pseudomonadota</taxon>
        <taxon>Alphaproteobacteria</taxon>
        <taxon>Hyphomicrobiales</taxon>
        <taxon>Methylocystaceae</taxon>
        <taxon>Methylocystis</taxon>
    </lineage>
</organism>
<dbReference type="AlphaFoldDB" id="A0A6B8KHS1"/>
<keyword evidence="4" id="KW-1185">Reference proteome</keyword>
<evidence type="ECO:0000256" key="2">
    <source>
        <dbReference type="SAM" id="SignalP"/>
    </source>
</evidence>
<dbReference type="Gene3D" id="2.60.120.10">
    <property type="entry name" value="Jelly Rolls"/>
    <property type="match status" value="1"/>
</dbReference>
<evidence type="ECO:0000256" key="1">
    <source>
        <dbReference type="SAM" id="MobiDB-lite"/>
    </source>
</evidence>
<dbReference type="RefSeq" id="WP_136496792.1">
    <property type="nucleotide sequence ID" value="NZ_CP046052.1"/>
</dbReference>
<dbReference type="SUPFAM" id="SSF51182">
    <property type="entry name" value="RmlC-like cupins"/>
    <property type="match status" value="1"/>
</dbReference>
<dbReference type="CDD" id="cd06989">
    <property type="entry name" value="cupin_DRT102"/>
    <property type="match status" value="1"/>
</dbReference>
<feature type="compositionally biased region" description="Basic and acidic residues" evidence="1">
    <location>
        <begin position="148"/>
        <end position="163"/>
    </location>
</feature>
<protein>
    <submittedName>
        <fullName evidence="3">DUF4437 domain-containing protein</fullName>
    </submittedName>
</protein>
<reference evidence="3 4" key="1">
    <citation type="submission" date="2019-11" db="EMBL/GenBank/DDBJ databases">
        <title>The genome sequence of Methylocystis heyeri.</title>
        <authorList>
            <person name="Oshkin I.Y."/>
            <person name="Miroshnikov K."/>
            <person name="Dedysh S.N."/>
        </authorList>
    </citation>
    <scope>NUCLEOTIDE SEQUENCE [LARGE SCALE GENOMIC DNA]</scope>
    <source>
        <strain evidence="3 4">H2</strain>
    </source>
</reference>
<dbReference type="Pfam" id="PF14499">
    <property type="entry name" value="DUF4437"/>
    <property type="match status" value="1"/>
</dbReference>
<accession>A0A6B8KHS1</accession>
<dbReference type="InterPro" id="IPR014710">
    <property type="entry name" value="RmlC-like_jellyroll"/>
</dbReference>
<dbReference type="Proteomes" id="UP000309061">
    <property type="component" value="Chromosome"/>
</dbReference>
<dbReference type="InterPro" id="IPR011051">
    <property type="entry name" value="RmlC_Cupin_sf"/>
</dbReference>
<feature type="region of interest" description="Disordered" evidence="1">
    <location>
        <begin position="144"/>
        <end position="163"/>
    </location>
</feature>
<dbReference type="InterPro" id="IPR028013">
    <property type="entry name" value="DUF4437"/>
</dbReference>
<proteinExistence type="predicted"/>
<gene>
    <name evidence="3" type="ORF">H2LOC_013135</name>
</gene>
<feature type="signal peptide" evidence="2">
    <location>
        <begin position="1"/>
        <end position="22"/>
    </location>
</feature>
<dbReference type="OrthoDB" id="7506908at2"/>
<sequence>MKRSAAAFLLAGAAAWALPALAETIDVHKAFLPNEIDWSAAPPALPAGAESATLYGDPQKPGVFAMRLKLTKGYKIPPHMHKALELVTVISGQVRLGLGQAADLASVETLPAGGFSSMPPGVVHYVLVDQDAVVQVEGVGPFDVEYPNPKDDPRLNRSLRAPE</sequence>
<feature type="chain" id="PRO_5025656764" evidence="2">
    <location>
        <begin position="23"/>
        <end position="163"/>
    </location>
</feature>
<name>A0A6B8KHS1_9HYPH</name>
<dbReference type="EMBL" id="CP046052">
    <property type="protein sequence ID" value="QGM46561.1"/>
    <property type="molecule type" value="Genomic_DNA"/>
</dbReference>
<dbReference type="KEGG" id="mhey:H2LOC_013135"/>
<evidence type="ECO:0000313" key="4">
    <source>
        <dbReference type="Proteomes" id="UP000309061"/>
    </source>
</evidence>
<keyword evidence="2" id="KW-0732">Signal</keyword>
<evidence type="ECO:0000313" key="3">
    <source>
        <dbReference type="EMBL" id="QGM46561.1"/>
    </source>
</evidence>